<gene>
    <name evidence="11" type="ORF">CAter282_2725</name>
</gene>
<keyword evidence="4 9" id="KW-0997">Cell inner membrane</keyword>
<evidence type="ECO:0000256" key="1">
    <source>
        <dbReference type="ARBA" id="ARBA00004429"/>
    </source>
</evidence>
<keyword evidence="7 9" id="KW-0472">Membrane</keyword>
<dbReference type="AlphaFoldDB" id="A0A127QKZ1"/>
<evidence type="ECO:0000256" key="9">
    <source>
        <dbReference type="RuleBase" id="RU369079"/>
    </source>
</evidence>
<evidence type="ECO:0000256" key="3">
    <source>
        <dbReference type="ARBA" id="ARBA00022475"/>
    </source>
</evidence>
<dbReference type="RefSeq" id="WP_061533707.1">
    <property type="nucleotide sequence ID" value="NZ_CP013233.1"/>
</dbReference>
<evidence type="ECO:0000256" key="8">
    <source>
        <dbReference type="ARBA" id="ARBA00038436"/>
    </source>
</evidence>
<dbReference type="PANTHER" id="PTHR35011">
    <property type="entry name" value="2,3-DIKETO-L-GULONATE TRAP TRANSPORTER SMALL PERMEASE PROTEIN YIAM"/>
    <property type="match status" value="1"/>
</dbReference>
<dbReference type="Pfam" id="PF04290">
    <property type="entry name" value="DctQ"/>
    <property type="match status" value="1"/>
</dbReference>
<dbReference type="InterPro" id="IPR055348">
    <property type="entry name" value="DctQ"/>
</dbReference>
<dbReference type="InterPro" id="IPR007387">
    <property type="entry name" value="TRAP_DctQ"/>
</dbReference>
<evidence type="ECO:0000313" key="11">
    <source>
        <dbReference type="EMBL" id="AMP10455.1"/>
    </source>
</evidence>
<organism evidence="11 12">
    <name type="scientific">Collimonas arenae</name>
    <dbReference type="NCBI Taxonomy" id="279058"/>
    <lineage>
        <taxon>Bacteria</taxon>
        <taxon>Pseudomonadati</taxon>
        <taxon>Pseudomonadota</taxon>
        <taxon>Betaproteobacteria</taxon>
        <taxon>Burkholderiales</taxon>
        <taxon>Oxalobacteraceae</taxon>
        <taxon>Collimonas</taxon>
    </lineage>
</organism>
<accession>A0A127QKZ1</accession>
<evidence type="ECO:0000256" key="2">
    <source>
        <dbReference type="ARBA" id="ARBA00022448"/>
    </source>
</evidence>
<evidence type="ECO:0000259" key="10">
    <source>
        <dbReference type="Pfam" id="PF04290"/>
    </source>
</evidence>
<dbReference type="EMBL" id="CP013235">
    <property type="protein sequence ID" value="AMP10455.1"/>
    <property type="molecule type" value="Genomic_DNA"/>
</dbReference>
<comment type="similarity">
    <text evidence="8 9">Belongs to the TRAP transporter small permease family.</text>
</comment>
<proteinExistence type="inferred from homology"/>
<dbReference type="OrthoDB" id="9179153at2"/>
<reference evidence="11 12" key="1">
    <citation type="submission" date="2015-11" db="EMBL/GenBank/DDBJ databases">
        <title>Exploring the genomic traits of fungus-feeding bacterial genus Collimonas.</title>
        <authorList>
            <person name="Song C."/>
            <person name="Schmidt R."/>
            <person name="de Jager V."/>
            <person name="Krzyzanowska D."/>
            <person name="Jongedijk E."/>
            <person name="Cankar K."/>
            <person name="Beekwilder J."/>
            <person name="van Veen A."/>
            <person name="de Boer W."/>
            <person name="van Veen J.A."/>
            <person name="Garbeva P."/>
        </authorList>
    </citation>
    <scope>NUCLEOTIDE SEQUENCE [LARGE SCALE GENOMIC DNA]</scope>
    <source>
        <strain evidence="11 12">Ter282</strain>
    </source>
</reference>
<feature type="transmembrane region" description="Helical" evidence="9">
    <location>
        <begin position="155"/>
        <end position="174"/>
    </location>
</feature>
<keyword evidence="5 9" id="KW-0812">Transmembrane</keyword>
<feature type="transmembrane region" description="Helical" evidence="9">
    <location>
        <begin position="73"/>
        <end position="90"/>
    </location>
</feature>
<feature type="transmembrane region" description="Helical" evidence="9">
    <location>
        <begin position="111"/>
        <end position="130"/>
    </location>
</feature>
<dbReference type="PATRIC" id="fig|279058.17.peg.2969"/>
<evidence type="ECO:0000256" key="6">
    <source>
        <dbReference type="ARBA" id="ARBA00022989"/>
    </source>
</evidence>
<dbReference type="PANTHER" id="PTHR35011:SF10">
    <property type="entry name" value="TRAP TRANSPORTER SMALL PERMEASE PROTEIN"/>
    <property type="match status" value="1"/>
</dbReference>
<keyword evidence="3" id="KW-1003">Cell membrane</keyword>
<keyword evidence="12" id="KW-1185">Reference proteome</keyword>
<evidence type="ECO:0000256" key="7">
    <source>
        <dbReference type="ARBA" id="ARBA00023136"/>
    </source>
</evidence>
<comment type="function">
    <text evidence="9">Part of the tripartite ATP-independent periplasmic (TRAP) transport system.</text>
</comment>
<keyword evidence="2 9" id="KW-0813">Transport</keyword>
<name>A0A127QKZ1_9BURK</name>
<protein>
    <recommendedName>
        <fullName evidence="9">TRAP transporter small permease protein</fullName>
    </recommendedName>
</protein>
<dbReference type="GO" id="GO:0015740">
    <property type="term" value="P:C4-dicarboxylate transport"/>
    <property type="evidence" value="ECO:0007669"/>
    <property type="project" value="TreeGrafter"/>
</dbReference>
<evidence type="ECO:0000256" key="5">
    <source>
        <dbReference type="ARBA" id="ARBA00022692"/>
    </source>
</evidence>
<feature type="transmembrane region" description="Helical" evidence="9">
    <location>
        <begin position="37"/>
        <end position="61"/>
    </location>
</feature>
<comment type="subunit">
    <text evidence="9">The complex comprises the extracytoplasmic solute receptor protein and the two transmembrane proteins.</text>
</comment>
<evidence type="ECO:0000256" key="4">
    <source>
        <dbReference type="ARBA" id="ARBA00022519"/>
    </source>
</evidence>
<comment type="subcellular location">
    <subcellularLocation>
        <location evidence="1 9">Cell inner membrane</location>
        <topology evidence="1 9">Multi-pass membrane protein</topology>
    </subcellularLocation>
</comment>
<dbReference type="GO" id="GO:0005886">
    <property type="term" value="C:plasma membrane"/>
    <property type="evidence" value="ECO:0007669"/>
    <property type="project" value="UniProtKB-SubCell"/>
</dbReference>
<keyword evidence="6 9" id="KW-1133">Transmembrane helix</keyword>
<evidence type="ECO:0000313" key="12">
    <source>
        <dbReference type="Proteomes" id="UP000071778"/>
    </source>
</evidence>
<dbReference type="GO" id="GO:0022857">
    <property type="term" value="F:transmembrane transporter activity"/>
    <property type="evidence" value="ECO:0007669"/>
    <property type="project" value="UniProtKB-UniRule"/>
</dbReference>
<feature type="domain" description="Tripartite ATP-independent periplasmic transporters DctQ component" evidence="10">
    <location>
        <begin position="51"/>
        <end position="181"/>
    </location>
</feature>
<sequence length="195" mass="21432">MSHGFDAQPSAGATVPAMPDNPVVAALSSVLDRFNKLALYLSMAALILTSLIMTYSVVARYFFHVPTDWQDDATVFMLVGVIFLCSGYAQSHRGHIGIEALASILPASVNALRLLLVDVVSFLFCGFFSWKSWALFHEAWSEGQTTSSTFAPPLWIPYSLMALGMTVLTLQILVQILTRLTDRKQAANQQTITEK</sequence>
<dbReference type="Proteomes" id="UP000071778">
    <property type="component" value="Chromosome"/>
</dbReference>